<proteinExistence type="predicted"/>
<keyword evidence="2" id="KW-1185">Reference proteome</keyword>
<dbReference type="AlphaFoldDB" id="A0A834LUM7"/>
<evidence type="ECO:0000313" key="2">
    <source>
        <dbReference type="Proteomes" id="UP000626092"/>
    </source>
</evidence>
<evidence type="ECO:0000313" key="1">
    <source>
        <dbReference type="EMBL" id="KAF7148679.1"/>
    </source>
</evidence>
<reference evidence="1" key="1">
    <citation type="submission" date="2019-11" db="EMBL/GenBank/DDBJ databases">
        <authorList>
            <person name="Liu Y."/>
            <person name="Hou J."/>
            <person name="Li T.-Q."/>
            <person name="Guan C.-H."/>
            <person name="Wu X."/>
            <person name="Wu H.-Z."/>
            <person name="Ling F."/>
            <person name="Zhang R."/>
            <person name="Shi X.-G."/>
            <person name="Ren J.-P."/>
            <person name="Chen E.-F."/>
            <person name="Sun J.-M."/>
        </authorList>
    </citation>
    <scope>NUCLEOTIDE SEQUENCE</scope>
    <source>
        <strain evidence="1">Adult_tree_wgs_1</strain>
        <tissue evidence="1">Leaves</tissue>
    </source>
</reference>
<dbReference type="Proteomes" id="UP000626092">
    <property type="component" value="Unassembled WGS sequence"/>
</dbReference>
<dbReference type="OrthoDB" id="261831at2759"/>
<comment type="caution">
    <text evidence="1">The sequence shown here is derived from an EMBL/GenBank/DDBJ whole genome shotgun (WGS) entry which is preliminary data.</text>
</comment>
<name>A0A834LUM7_RHOSS</name>
<sequence length="74" mass="8709">MRDYCGNRTALFDGIEEGGIRASCEIDEHDNDSAMEGLHDRVIMLKRFFIFMEIEGTVYLKQSLQLSVFYRHWC</sequence>
<dbReference type="EMBL" id="WJXA01000003">
    <property type="protein sequence ID" value="KAF7148679.1"/>
    <property type="molecule type" value="Genomic_DNA"/>
</dbReference>
<gene>
    <name evidence="1" type="ORF">RHSIM_Rhsim03G0268300</name>
</gene>
<accession>A0A834LUM7</accession>
<organism evidence="1 2">
    <name type="scientific">Rhododendron simsii</name>
    <name type="common">Sims's rhododendron</name>
    <dbReference type="NCBI Taxonomy" id="118357"/>
    <lineage>
        <taxon>Eukaryota</taxon>
        <taxon>Viridiplantae</taxon>
        <taxon>Streptophyta</taxon>
        <taxon>Embryophyta</taxon>
        <taxon>Tracheophyta</taxon>
        <taxon>Spermatophyta</taxon>
        <taxon>Magnoliopsida</taxon>
        <taxon>eudicotyledons</taxon>
        <taxon>Gunneridae</taxon>
        <taxon>Pentapetalae</taxon>
        <taxon>asterids</taxon>
        <taxon>Ericales</taxon>
        <taxon>Ericaceae</taxon>
        <taxon>Ericoideae</taxon>
        <taxon>Rhodoreae</taxon>
        <taxon>Rhododendron</taxon>
    </lineage>
</organism>
<protein>
    <submittedName>
        <fullName evidence="1">Uncharacterized protein</fullName>
    </submittedName>
</protein>